<dbReference type="Pfam" id="PF01556">
    <property type="entry name" value="DnaJ_C"/>
    <property type="match status" value="1"/>
</dbReference>
<evidence type="ECO:0000256" key="2">
    <source>
        <dbReference type="ARBA" id="ARBA00022723"/>
    </source>
</evidence>
<dbReference type="FunFam" id="2.60.260.20:FF:000005">
    <property type="entry name" value="Chaperone protein dnaJ 1, mitochondrial"/>
    <property type="match status" value="1"/>
</dbReference>
<dbReference type="NCBIfam" id="NF008035">
    <property type="entry name" value="PRK10767.1"/>
    <property type="match status" value="1"/>
</dbReference>
<dbReference type="PRINTS" id="PR00625">
    <property type="entry name" value="JDOMAIN"/>
</dbReference>
<evidence type="ECO:0000313" key="12">
    <source>
        <dbReference type="EMBL" id="CAB5019862.1"/>
    </source>
</evidence>
<keyword evidence="7" id="KW-0143">Chaperone</keyword>
<keyword evidence="5" id="KW-0862">Zinc</keyword>
<evidence type="ECO:0000256" key="6">
    <source>
        <dbReference type="ARBA" id="ARBA00023016"/>
    </source>
</evidence>
<dbReference type="EMBL" id="CAFABE010000045">
    <property type="protein sequence ID" value="CAB4829505.1"/>
    <property type="molecule type" value="Genomic_DNA"/>
</dbReference>
<dbReference type="SMART" id="SM00271">
    <property type="entry name" value="DnaJ"/>
    <property type="match status" value="1"/>
</dbReference>
<evidence type="ECO:0000256" key="4">
    <source>
        <dbReference type="ARBA" id="ARBA00022771"/>
    </source>
</evidence>
<dbReference type="GO" id="GO:0042026">
    <property type="term" value="P:protein refolding"/>
    <property type="evidence" value="ECO:0007669"/>
    <property type="project" value="TreeGrafter"/>
</dbReference>
<evidence type="ECO:0000256" key="3">
    <source>
        <dbReference type="ARBA" id="ARBA00022737"/>
    </source>
</evidence>
<proteinExistence type="inferred from homology"/>
<keyword evidence="2" id="KW-0479">Metal-binding</keyword>
<dbReference type="PANTHER" id="PTHR43096">
    <property type="entry name" value="DNAJ HOMOLOG 1, MITOCHONDRIAL-RELATED"/>
    <property type="match status" value="1"/>
</dbReference>
<dbReference type="EMBL" id="CAFBPM010000006">
    <property type="protein sequence ID" value="CAB5019862.1"/>
    <property type="molecule type" value="Genomic_DNA"/>
</dbReference>
<feature type="domain" description="J" evidence="8">
    <location>
        <begin position="11"/>
        <end position="73"/>
    </location>
</feature>
<evidence type="ECO:0000256" key="5">
    <source>
        <dbReference type="ARBA" id="ARBA00022833"/>
    </source>
</evidence>
<dbReference type="GO" id="GO:0031072">
    <property type="term" value="F:heat shock protein binding"/>
    <property type="evidence" value="ECO:0007669"/>
    <property type="project" value="InterPro"/>
</dbReference>
<evidence type="ECO:0000313" key="11">
    <source>
        <dbReference type="EMBL" id="CAB4872049.1"/>
    </source>
</evidence>
<dbReference type="InterPro" id="IPR001623">
    <property type="entry name" value="DnaJ_domain"/>
</dbReference>
<reference evidence="12" key="1">
    <citation type="submission" date="2020-05" db="EMBL/GenBank/DDBJ databases">
        <authorList>
            <person name="Chiriac C."/>
            <person name="Salcher M."/>
            <person name="Ghai R."/>
            <person name="Kavagutti S V."/>
        </authorList>
    </citation>
    <scope>NUCLEOTIDE SEQUENCE</scope>
</reference>
<keyword evidence="1" id="KW-0963">Cytoplasm</keyword>
<dbReference type="CDD" id="cd10719">
    <property type="entry name" value="DnaJ_zf"/>
    <property type="match status" value="1"/>
</dbReference>
<dbReference type="CDD" id="cd06257">
    <property type="entry name" value="DnaJ"/>
    <property type="match status" value="1"/>
</dbReference>
<dbReference type="FunFam" id="2.10.230.10:FF:000002">
    <property type="entry name" value="Molecular chaperone DnaJ"/>
    <property type="match status" value="1"/>
</dbReference>
<dbReference type="EMBL" id="CAFBLT010000001">
    <property type="protein sequence ID" value="CAB4872049.1"/>
    <property type="molecule type" value="Genomic_DNA"/>
</dbReference>
<dbReference type="SUPFAM" id="SSF46565">
    <property type="entry name" value="Chaperone J-domain"/>
    <property type="match status" value="1"/>
</dbReference>
<protein>
    <submittedName>
        <fullName evidence="12">Unannotated protein</fullName>
    </submittedName>
</protein>
<dbReference type="PROSITE" id="PS00636">
    <property type="entry name" value="DNAJ_1"/>
    <property type="match status" value="1"/>
</dbReference>
<dbReference type="InterPro" id="IPR018253">
    <property type="entry name" value="DnaJ_domain_CS"/>
</dbReference>
<dbReference type="InterPro" id="IPR036869">
    <property type="entry name" value="J_dom_sf"/>
</dbReference>
<dbReference type="InterPro" id="IPR002939">
    <property type="entry name" value="DnaJ_C"/>
</dbReference>
<dbReference type="Pfam" id="PF00684">
    <property type="entry name" value="DnaJ_CXXCXGXG"/>
    <property type="match status" value="1"/>
</dbReference>
<dbReference type="PANTHER" id="PTHR43096:SF54">
    <property type="entry name" value="CHAPERONE PROTEIN DNAJ 1"/>
    <property type="match status" value="1"/>
</dbReference>
<dbReference type="HAMAP" id="MF_01152">
    <property type="entry name" value="DnaJ"/>
    <property type="match status" value="1"/>
</dbReference>
<keyword evidence="4" id="KW-0863">Zinc-finger</keyword>
<dbReference type="Gene3D" id="2.60.260.20">
    <property type="entry name" value="Urease metallochaperone UreE, N-terminal domain"/>
    <property type="match status" value="2"/>
</dbReference>
<dbReference type="Gene3D" id="1.10.287.110">
    <property type="entry name" value="DnaJ domain"/>
    <property type="match status" value="1"/>
</dbReference>
<dbReference type="GO" id="GO:0005524">
    <property type="term" value="F:ATP binding"/>
    <property type="evidence" value="ECO:0007669"/>
    <property type="project" value="InterPro"/>
</dbReference>
<dbReference type="GO" id="GO:0005737">
    <property type="term" value="C:cytoplasm"/>
    <property type="evidence" value="ECO:0007669"/>
    <property type="project" value="TreeGrafter"/>
</dbReference>
<evidence type="ECO:0000259" key="8">
    <source>
        <dbReference type="PROSITE" id="PS50076"/>
    </source>
</evidence>
<dbReference type="AlphaFoldDB" id="A0A6J7QZW0"/>
<dbReference type="InterPro" id="IPR012724">
    <property type="entry name" value="DnaJ"/>
</dbReference>
<sequence>MTAQREWFEKDYYKVLGVAESATDKEITRSYRKLAKEHHPDANPGSEERFKEISAAYDVLGDTDRRKEYDEVRRLGPVAGGFGGGGGAGGFDPNSFRTEDMGDLGDLFGGLFGRGRTRRQRGPQRGADIEAGLHLAFSDAVKGVTTSVNLPSDTRCSTCRGSGAAPGTSMTTCQRCGGSGSLNDNQGPFSLSTICGDCNGRGHLVESPCPDCSGTGREKSTRNVKVRIPAGVDDGQRIRVKGRGAPGQLNGPPGDLFVVVHVASDPRFGRSGRNLTTKATIDFPHAVLGTQITVPTLDEPVTLKIPAGTASGTTMRVKGRGVPAGTGKKTKVAGDLLVKVDVAIPKTLTPQQRAAVEALGEAMASADEEDVVA</sequence>
<dbReference type="CDD" id="cd10747">
    <property type="entry name" value="DnaJ_C"/>
    <property type="match status" value="1"/>
</dbReference>
<dbReference type="PROSITE" id="PS50076">
    <property type="entry name" value="DNAJ_2"/>
    <property type="match status" value="1"/>
</dbReference>
<accession>A0A6J7QZW0</accession>
<dbReference type="GO" id="GO:0051082">
    <property type="term" value="F:unfolded protein binding"/>
    <property type="evidence" value="ECO:0007669"/>
    <property type="project" value="InterPro"/>
</dbReference>
<organism evidence="12">
    <name type="scientific">freshwater metagenome</name>
    <dbReference type="NCBI Taxonomy" id="449393"/>
    <lineage>
        <taxon>unclassified sequences</taxon>
        <taxon>metagenomes</taxon>
        <taxon>ecological metagenomes</taxon>
    </lineage>
</organism>
<evidence type="ECO:0000256" key="1">
    <source>
        <dbReference type="ARBA" id="ARBA00022490"/>
    </source>
</evidence>
<evidence type="ECO:0000256" key="7">
    <source>
        <dbReference type="ARBA" id="ARBA00023186"/>
    </source>
</evidence>
<dbReference type="SUPFAM" id="SSF57938">
    <property type="entry name" value="DnaJ/Hsp40 cysteine-rich domain"/>
    <property type="match status" value="1"/>
</dbReference>
<dbReference type="GO" id="GO:0009408">
    <property type="term" value="P:response to heat"/>
    <property type="evidence" value="ECO:0007669"/>
    <property type="project" value="InterPro"/>
</dbReference>
<keyword evidence="6" id="KW-0346">Stress response</keyword>
<evidence type="ECO:0000259" key="9">
    <source>
        <dbReference type="PROSITE" id="PS51188"/>
    </source>
</evidence>
<dbReference type="SUPFAM" id="SSF49493">
    <property type="entry name" value="HSP40/DnaJ peptide-binding domain"/>
    <property type="match status" value="2"/>
</dbReference>
<dbReference type="Gene3D" id="2.10.230.10">
    <property type="entry name" value="Heat shock protein DnaJ, cysteine-rich domain"/>
    <property type="match status" value="1"/>
</dbReference>
<gene>
    <name evidence="10" type="ORF">UFOPK3164_01022</name>
    <name evidence="11" type="ORF">UFOPK3427_00867</name>
    <name evidence="12" type="ORF">UFOPK4112_00850</name>
</gene>
<dbReference type="InterPro" id="IPR001305">
    <property type="entry name" value="HSP_DnaJ_Cys-rich_dom"/>
</dbReference>
<dbReference type="InterPro" id="IPR036410">
    <property type="entry name" value="HSP_DnaJ_Cys-rich_dom_sf"/>
</dbReference>
<evidence type="ECO:0000313" key="10">
    <source>
        <dbReference type="EMBL" id="CAB4829505.1"/>
    </source>
</evidence>
<dbReference type="InterPro" id="IPR008971">
    <property type="entry name" value="HSP40/DnaJ_pept-bd"/>
</dbReference>
<dbReference type="PROSITE" id="PS51188">
    <property type="entry name" value="ZF_CR"/>
    <property type="match status" value="1"/>
</dbReference>
<keyword evidence="3" id="KW-0677">Repeat</keyword>
<name>A0A6J7QZW0_9ZZZZ</name>
<feature type="domain" description="CR-type" evidence="9">
    <location>
        <begin position="143"/>
        <end position="221"/>
    </location>
</feature>
<dbReference type="Pfam" id="PF00226">
    <property type="entry name" value="DnaJ"/>
    <property type="match status" value="1"/>
</dbReference>
<dbReference type="NCBIfam" id="TIGR02349">
    <property type="entry name" value="DnaJ_bact"/>
    <property type="match status" value="1"/>
</dbReference>
<dbReference type="GO" id="GO:0008270">
    <property type="term" value="F:zinc ion binding"/>
    <property type="evidence" value="ECO:0007669"/>
    <property type="project" value="UniProtKB-KW"/>
</dbReference>